<evidence type="ECO:0000313" key="2">
    <source>
        <dbReference type="EMBL" id="SDD12714.1"/>
    </source>
</evidence>
<keyword evidence="3" id="KW-1185">Reference proteome</keyword>
<keyword evidence="1" id="KW-0472">Membrane</keyword>
<name>A0A1G6S7R5_9BURK</name>
<accession>A0A1G6S7R5</accession>
<keyword evidence="1" id="KW-0812">Transmembrane</keyword>
<reference evidence="2 3" key="1">
    <citation type="submission" date="2016-10" db="EMBL/GenBank/DDBJ databases">
        <authorList>
            <person name="de Groot N.N."/>
        </authorList>
    </citation>
    <scope>NUCLEOTIDE SEQUENCE [LARGE SCALE GENOMIC DNA]</scope>
    <source>
        <strain evidence="2 3">DSM 16619</strain>
    </source>
</reference>
<protein>
    <recommendedName>
        <fullName evidence="4">Lmo0937 family membrane protein</fullName>
    </recommendedName>
</protein>
<organism evidence="2 3">
    <name type="scientific">Paracidovorax valerianellae</name>
    <dbReference type="NCBI Taxonomy" id="187868"/>
    <lineage>
        <taxon>Bacteria</taxon>
        <taxon>Pseudomonadati</taxon>
        <taxon>Pseudomonadota</taxon>
        <taxon>Betaproteobacteria</taxon>
        <taxon>Burkholderiales</taxon>
        <taxon>Comamonadaceae</taxon>
        <taxon>Paracidovorax</taxon>
    </lineage>
</organism>
<evidence type="ECO:0000256" key="1">
    <source>
        <dbReference type="SAM" id="Phobius"/>
    </source>
</evidence>
<dbReference type="EMBL" id="FMZC01000004">
    <property type="protein sequence ID" value="SDD12714.1"/>
    <property type="molecule type" value="Genomic_DNA"/>
</dbReference>
<feature type="transmembrane region" description="Helical" evidence="1">
    <location>
        <begin position="27"/>
        <end position="45"/>
    </location>
</feature>
<dbReference type="RefSeq" id="WP_175537712.1">
    <property type="nucleotide sequence ID" value="NZ_FMZC01000004.1"/>
</dbReference>
<evidence type="ECO:0008006" key="4">
    <source>
        <dbReference type="Google" id="ProtNLM"/>
    </source>
</evidence>
<gene>
    <name evidence="2" type="ORF">SAMN05192589_104363</name>
</gene>
<keyword evidence="1" id="KW-1133">Transmembrane helix</keyword>
<dbReference type="STRING" id="187868.SAMN05192589_104363"/>
<proteinExistence type="predicted"/>
<sequence>MNSLLFLLLCVLLSILAWGAFQVLGNYAFLLMVVIVVALLVRQAGKPKFGRRK</sequence>
<dbReference type="Proteomes" id="UP000198781">
    <property type="component" value="Unassembled WGS sequence"/>
</dbReference>
<dbReference type="AlphaFoldDB" id="A0A1G6S7R5"/>
<evidence type="ECO:0000313" key="3">
    <source>
        <dbReference type="Proteomes" id="UP000198781"/>
    </source>
</evidence>